<gene>
    <name evidence="12" type="primary">LOC107577050</name>
</gene>
<evidence type="ECO:0000259" key="11">
    <source>
        <dbReference type="PROSITE" id="PS50219"/>
    </source>
</evidence>
<dbReference type="Pfam" id="PF00780">
    <property type="entry name" value="CNH"/>
    <property type="match status" value="1"/>
</dbReference>
<keyword evidence="13" id="KW-1185">Reference proteome</keyword>
<dbReference type="SUPFAM" id="SSF56112">
    <property type="entry name" value="Protein kinase-like (PK-like)"/>
    <property type="match status" value="1"/>
</dbReference>
<dbReference type="InterPro" id="IPR001180">
    <property type="entry name" value="CNH_dom"/>
</dbReference>
<evidence type="ECO:0000256" key="1">
    <source>
        <dbReference type="ARBA" id="ARBA00001946"/>
    </source>
</evidence>
<sequence>DIKVQSGRQNTIKSHFKEAIPLSVDIISTHVPLDLCYARIIFLENGLLYFAIGANILLTDNGYVKLADFGVSAQISATLAKRKSFIGTPYWMAPEVAAVERKGGYNQLCDIWAVGITAIELAELEPPMFDLHPMRALFLMTKSSFQPPKLKDKVKWTNNFHHFVKMALTKNPKKRPTADRLLQHPFVTQPLSRTLAIELLDKANNPDHSTHSDAEEDDIDPEVINGLPPTPKVHVSHPALPFLFISSAFTVFHSAAMMLIVVSALQMGACFSKVFNGCPLKIHCACSWINPNTRDQYLIFGAEEGIYTLNLNEIHESTMEQLVPRRCTWVYVMNNWLHSISGKASQLYSYNLTGLFEQARQMQKLPVSIPTHKFPDKIIPRKFTVSNKIPDTRGCQKCCVVRNPYTGHKYLCGAFQSSVVLFEWVEAMQRFMLIKSIDLTLPCPLEIFEMLVVPEQHYPLVCVAVSKGSHPDQVVTFGTVDPNAANPIFTEPETPQTCVIHVTQLERDTVLVCLDRCIKLVNLQGRLKSNRKLSTELTFNFQIEHCMMYHSHRSHFQTKQLSVGQRGKLM</sequence>
<dbReference type="SMART" id="SM00036">
    <property type="entry name" value="CNH"/>
    <property type="match status" value="1"/>
</dbReference>
<comment type="similarity">
    <text evidence="2">Belongs to the protein kinase superfamily. STE Ser/Thr protein kinase family. STE20 subfamily.</text>
</comment>
<feature type="domain" description="CNH" evidence="11">
    <location>
        <begin position="279"/>
        <end position="570"/>
    </location>
</feature>
<dbReference type="PROSITE" id="PS50011">
    <property type="entry name" value="PROTEIN_KINASE_DOM"/>
    <property type="match status" value="1"/>
</dbReference>
<reference evidence="12" key="1">
    <citation type="submission" date="2025-08" db="UniProtKB">
        <authorList>
            <consortium name="Ensembl"/>
        </authorList>
    </citation>
    <scope>IDENTIFICATION</scope>
</reference>
<dbReference type="PIRSF" id="PIRSF038172">
    <property type="entry name" value="MAPKKKK"/>
    <property type="match status" value="1"/>
</dbReference>
<dbReference type="PANTHER" id="PTHR48012">
    <property type="entry name" value="STERILE20-LIKE KINASE, ISOFORM B-RELATED"/>
    <property type="match status" value="1"/>
</dbReference>
<feature type="transmembrane region" description="Helical" evidence="9">
    <location>
        <begin position="239"/>
        <end position="265"/>
    </location>
</feature>
<evidence type="ECO:0000313" key="12">
    <source>
        <dbReference type="Ensembl" id="ENSSGRP00000006247.1"/>
    </source>
</evidence>
<keyword evidence="4" id="KW-0597">Phosphoprotein</keyword>
<dbReference type="PROSITE" id="PS50219">
    <property type="entry name" value="CNH"/>
    <property type="match status" value="1"/>
</dbReference>
<protein>
    <submittedName>
        <fullName evidence="12">Mitogen-activated protein kinase kinase kinase kinase 3</fullName>
    </submittedName>
</protein>
<organism evidence="12 13">
    <name type="scientific">Sinocyclocheilus grahami</name>
    <name type="common">Dianchi golden-line fish</name>
    <name type="synonym">Barbus grahami</name>
    <dbReference type="NCBI Taxonomy" id="75366"/>
    <lineage>
        <taxon>Eukaryota</taxon>
        <taxon>Metazoa</taxon>
        <taxon>Chordata</taxon>
        <taxon>Craniata</taxon>
        <taxon>Vertebrata</taxon>
        <taxon>Euteleostomi</taxon>
        <taxon>Actinopterygii</taxon>
        <taxon>Neopterygii</taxon>
        <taxon>Teleostei</taxon>
        <taxon>Ostariophysi</taxon>
        <taxon>Cypriniformes</taxon>
        <taxon>Cyprinidae</taxon>
        <taxon>Cyprininae</taxon>
        <taxon>Sinocyclocheilus</taxon>
    </lineage>
</organism>
<evidence type="ECO:0000259" key="10">
    <source>
        <dbReference type="PROSITE" id="PS50011"/>
    </source>
</evidence>
<keyword evidence="9" id="KW-1133">Transmembrane helix</keyword>
<accession>A0A672K6E8</accession>
<evidence type="ECO:0000256" key="9">
    <source>
        <dbReference type="SAM" id="Phobius"/>
    </source>
</evidence>
<keyword evidence="9" id="KW-0472">Membrane</keyword>
<dbReference type="Gene3D" id="1.10.510.10">
    <property type="entry name" value="Transferase(Phosphotransferase) domain 1"/>
    <property type="match status" value="1"/>
</dbReference>
<evidence type="ECO:0000256" key="2">
    <source>
        <dbReference type="ARBA" id="ARBA00008874"/>
    </source>
</evidence>
<dbReference type="InterPro" id="IPR011009">
    <property type="entry name" value="Kinase-like_dom_sf"/>
</dbReference>
<keyword evidence="3" id="KW-0723">Serine/threonine-protein kinase</keyword>
<dbReference type="GO" id="GO:0005524">
    <property type="term" value="F:ATP binding"/>
    <property type="evidence" value="ECO:0007669"/>
    <property type="project" value="UniProtKB-KW"/>
</dbReference>
<evidence type="ECO:0000256" key="7">
    <source>
        <dbReference type="ARBA" id="ARBA00022777"/>
    </source>
</evidence>
<keyword evidence="9" id="KW-0812">Transmembrane</keyword>
<name>A0A672K6E8_SINGR</name>
<dbReference type="PANTHER" id="PTHR48012:SF17">
    <property type="entry name" value="MITOGEN-ACTIVATED PROTEIN KINASE KINASE KINASE KINASE 3"/>
    <property type="match status" value="1"/>
</dbReference>
<dbReference type="InterPro" id="IPR000719">
    <property type="entry name" value="Prot_kinase_dom"/>
</dbReference>
<evidence type="ECO:0000256" key="3">
    <source>
        <dbReference type="ARBA" id="ARBA00022527"/>
    </source>
</evidence>
<evidence type="ECO:0000256" key="5">
    <source>
        <dbReference type="ARBA" id="ARBA00022679"/>
    </source>
</evidence>
<evidence type="ECO:0000256" key="4">
    <source>
        <dbReference type="ARBA" id="ARBA00022553"/>
    </source>
</evidence>
<dbReference type="SMART" id="SM00220">
    <property type="entry name" value="S_TKc"/>
    <property type="match status" value="1"/>
</dbReference>
<keyword evidence="8" id="KW-0067">ATP-binding</keyword>
<proteinExistence type="inferred from homology"/>
<evidence type="ECO:0000256" key="8">
    <source>
        <dbReference type="ARBA" id="ARBA00022840"/>
    </source>
</evidence>
<dbReference type="AlphaFoldDB" id="A0A672K6E8"/>
<dbReference type="Pfam" id="PF00069">
    <property type="entry name" value="Pkinase"/>
    <property type="match status" value="1"/>
</dbReference>
<dbReference type="FunFam" id="1.10.510.10:FF:001499">
    <property type="entry name" value="Kinase, STE STE20"/>
    <property type="match status" value="1"/>
</dbReference>
<evidence type="ECO:0000256" key="6">
    <source>
        <dbReference type="ARBA" id="ARBA00022741"/>
    </source>
</evidence>
<dbReference type="InterPro" id="IPR050629">
    <property type="entry name" value="STE20/SPS1-PAK"/>
</dbReference>
<dbReference type="Proteomes" id="UP000472262">
    <property type="component" value="Unassembled WGS sequence"/>
</dbReference>
<dbReference type="GO" id="GO:0005737">
    <property type="term" value="C:cytoplasm"/>
    <property type="evidence" value="ECO:0007669"/>
    <property type="project" value="TreeGrafter"/>
</dbReference>
<keyword evidence="7" id="KW-0418">Kinase</keyword>
<dbReference type="InterPro" id="IPR021160">
    <property type="entry name" value="MAPKKKK"/>
</dbReference>
<keyword evidence="6" id="KW-0547">Nucleotide-binding</keyword>
<comment type="cofactor">
    <cofactor evidence="1">
        <name>Mg(2+)</name>
        <dbReference type="ChEBI" id="CHEBI:18420"/>
    </cofactor>
</comment>
<dbReference type="GO" id="GO:0008349">
    <property type="term" value="F:MAP kinase kinase kinase kinase activity"/>
    <property type="evidence" value="ECO:0007669"/>
    <property type="project" value="InterPro"/>
</dbReference>
<keyword evidence="5" id="KW-0808">Transferase</keyword>
<feature type="domain" description="Protein kinase" evidence="10">
    <location>
        <begin position="1"/>
        <end position="187"/>
    </location>
</feature>
<evidence type="ECO:0000313" key="13">
    <source>
        <dbReference type="Proteomes" id="UP000472262"/>
    </source>
</evidence>
<reference evidence="12" key="2">
    <citation type="submission" date="2025-09" db="UniProtKB">
        <authorList>
            <consortium name="Ensembl"/>
        </authorList>
    </citation>
    <scope>IDENTIFICATION</scope>
</reference>
<dbReference type="Ensembl" id="ENSSGRT00000006778.1">
    <property type="protein sequence ID" value="ENSSGRP00000006247.1"/>
    <property type="gene ID" value="ENSSGRG00000002203.1"/>
</dbReference>